<keyword evidence="3" id="KW-1185">Reference proteome</keyword>
<accession>A0ABS2PLR2</accession>
<sequence length="49" mass="5506">MAITYKKEDSMESLFEQFAKLPDKIDSDPNAGKNQDKEKNSSDKAVKAN</sequence>
<dbReference type="Proteomes" id="UP000809081">
    <property type="component" value="Unassembled WGS sequence"/>
</dbReference>
<dbReference type="NCBIfam" id="NF040897">
    <property type="entry name" value="SPJ_0845_Nterm"/>
    <property type="match status" value="1"/>
</dbReference>
<evidence type="ECO:0008006" key="4">
    <source>
        <dbReference type="Google" id="ProtNLM"/>
    </source>
</evidence>
<reference evidence="2 3" key="1">
    <citation type="submission" date="2021-01" db="EMBL/GenBank/DDBJ databases">
        <title>Genomic Encyclopedia of Type Strains, Phase IV (KMG-IV): sequencing the most valuable type-strain genomes for metagenomic binning, comparative biology and taxonomic classification.</title>
        <authorList>
            <person name="Goeker M."/>
        </authorList>
    </citation>
    <scope>NUCLEOTIDE SEQUENCE [LARGE SCALE GENOMIC DNA]</scope>
    <source>
        <strain evidence="2 3">DSM 27513</strain>
    </source>
</reference>
<proteinExistence type="predicted"/>
<dbReference type="EMBL" id="JAFBEI010000022">
    <property type="protein sequence ID" value="MBM7636382.1"/>
    <property type="molecule type" value="Genomic_DNA"/>
</dbReference>
<comment type="caution">
    <text evidence="2">The sequence shown here is derived from an EMBL/GenBank/DDBJ whole genome shotgun (WGS) entry which is preliminary data.</text>
</comment>
<feature type="compositionally biased region" description="Basic and acidic residues" evidence="1">
    <location>
        <begin position="34"/>
        <end position="49"/>
    </location>
</feature>
<gene>
    <name evidence="2" type="ORF">JOC31_001203</name>
</gene>
<dbReference type="InterPro" id="IPR047909">
    <property type="entry name" value="SPJ_0845-like_N"/>
</dbReference>
<evidence type="ECO:0000313" key="2">
    <source>
        <dbReference type="EMBL" id="MBM7636382.1"/>
    </source>
</evidence>
<evidence type="ECO:0000256" key="1">
    <source>
        <dbReference type="SAM" id="MobiDB-lite"/>
    </source>
</evidence>
<dbReference type="RefSeq" id="WP_205017260.1">
    <property type="nucleotide sequence ID" value="NZ_JAFBEI010000022.1"/>
</dbReference>
<organism evidence="2 3">
    <name type="scientific">Streptococcus saliviloxodontae</name>
    <dbReference type="NCBI Taxonomy" id="1349416"/>
    <lineage>
        <taxon>Bacteria</taxon>
        <taxon>Bacillati</taxon>
        <taxon>Bacillota</taxon>
        <taxon>Bacilli</taxon>
        <taxon>Lactobacillales</taxon>
        <taxon>Streptococcaceae</taxon>
        <taxon>Streptococcus</taxon>
    </lineage>
</organism>
<feature type="region of interest" description="Disordered" evidence="1">
    <location>
        <begin position="20"/>
        <end position="49"/>
    </location>
</feature>
<name>A0ABS2PLR2_9STRE</name>
<evidence type="ECO:0000313" key="3">
    <source>
        <dbReference type="Proteomes" id="UP000809081"/>
    </source>
</evidence>
<protein>
    <recommendedName>
        <fullName evidence="4">ABC transporter ATP-binding protein</fullName>
    </recommendedName>
</protein>